<gene>
    <name evidence="9" type="ORF">C7I85_27945</name>
</gene>
<evidence type="ECO:0000256" key="1">
    <source>
        <dbReference type="ARBA" id="ARBA00008136"/>
    </source>
</evidence>
<protein>
    <recommendedName>
        <fullName evidence="8">Abasic site processing protein</fullName>
        <ecNumber evidence="8">3.4.-.-</ecNumber>
    </recommendedName>
</protein>
<dbReference type="PANTHER" id="PTHR13604:SF0">
    <property type="entry name" value="ABASIC SITE PROCESSING PROTEIN HMCES"/>
    <property type="match status" value="1"/>
</dbReference>
<evidence type="ECO:0000256" key="6">
    <source>
        <dbReference type="ARBA" id="ARBA00023125"/>
    </source>
</evidence>
<keyword evidence="6" id="KW-0238">DNA-binding</keyword>
<evidence type="ECO:0000256" key="4">
    <source>
        <dbReference type="ARBA" id="ARBA00022801"/>
    </source>
</evidence>
<dbReference type="PANTHER" id="PTHR13604">
    <property type="entry name" value="DC12-RELATED"/>
    <property type="match status" value="1"/>
</dbReference>
<name>A0A2P7RTW2_9HYPH</name>
<keyword evidence="10" id="KW-1185">Reference proteome</keyword>
<dbReference type="RefSeq" id="WP_106727277.1">
    <property type="nucleotide sequence ID" value="NZ_PXYL01000029.1"/>
</dbReference>
<keyword evidence="4 8" id="KW-0378">Hydrolase</keyword>
<evidence type="ECO:0000256" key="5">
    <source>
        <dbReference type="ARBA" id="ARBA00023124"/>
    </source>
</evidence>
<keyword evidence="3" id="KW-0227">DNA damage</keyword>
<sequence length="227" mass="26028">MCGRFTQYHTWAEIHALYRLTITDRGRNTEARYNIAPTQDVTFITAGDDGYHKVREGRWWLVPFWAKELPKFTLFNARSEDADSKPAFRDSFKAKRCLIPADGFYEWSKGEDGEKDPWHIHLPEHQPFSFAGLWAYNQALDVTSCTILTAAAQEPMKQLHDRQPIILDPSVYDAWLDPSTSVSGAKDLLKSDLDGSLEFYRVNRAVNSSTKDRRRNDNANMIEPLAA</sequence>
<keyword evidence="7" id="KW-0456">Lyase</keyword>
<dbReference type="Pfam" id="PF02586">
    <property type="entry name" value="SRAP"/>
    <property type="match status" value="1"/>
</dbReference>
<dbReference type="OrthoDB" id="9782620at2"/>
<dbReference type="SUPFAM" id="SSF143081">
    <property type="entry name" value="BB1717-like"/>
    <property type="match status" value="1"/>
</dbReference>
<dbReference type="EMBL" id="PXYL01000029">
    <property type="protein sequence ID" value="PSJ53658.1"/>
    <property type="molecule type" value="Genomic_DNA"/>
</dbReference>
<dbReference type="GO" id="GO:0003697">
    <property type="term" value="F:single-stranded DNA binding"/>
    <property type="evidence" value="ECO:0007669"/>
    <property type="project" value="InterPro"/>
</dbReference>
<dbReference type="Proteomes" id="UP000240653">
    <property type="component" value="Unassembled WGS sequence"/>
</dbReference>
<evidence type="ECO:0000256" key="8">
    <source>
        <dbReference type="RuleBase" id="RU364100"/>
    </source>
</evidence>
<comment type="similarity">
    <text evidence="1 8">Belongs to the SOS response-associated peptidase family.</text>
</comment>
<dbReference type="EC" id="3.4.-.-" evidence="8"/>
<evidence type="ECO:0000256" key="2">
    <source>
        <dbReference type="ARBA" id="ARBA00022670"/>
    </source>
</evidence>
<dbReference type="GO" id="GO:0016829">
    <property type="term" value="F:lyase activity"/>
    <property type="evidence" value="ECO:0007669"/>
    <property type="project" value="UniProtKB-KW"/>
</dbReference>
<dbReference type="AlphaFoldDB" id="A0A2P7RTW2"/>
<accession>A0A2P7RTW2</accession>
<dbReference type="GO" id="GO:0006508">
    <property type="term" value="P:proteolysis"/>
    <property type="evidence" value="ECO:0007669"/>
    <property type="project" value="UniProtKB-KW"/>
</dbReference>
<organism evidence="9 10">
    <name type="scientific">Pseudaminobacter soli</name>
    <name type="common">ex Li et al. 2025</name>
    <dbReference type="NCBI Taxonomy" id="1295366"/>
    <lineage>
        <taxon>Bacteria</taxon>
        <taxon>Pseudomonadati</taxon>
        <taxon>Pseudomonadota</taxon>
        <taxon>Alphaproteobacteria</taxon>
        <taxon>Hyphomicrobiales</taxon>
        <taxon>Phyllobacteriaceae</taxon>
        <taxon>Pseudaminobacter</taxon>
    </lineage>
</organism>
<dbReference type="Gene3D" id="3.90.1680.10">
    <property type="entry name" value="SOS response associated peptidase-like"/>
    <property type="match status" value="1"/>
</dbReference>
<evidence type="ECO:0000256" key="3">
    <source>
        <dbReference type="ARBA" id="ARBA00022763"/>
    </source>
</evidence>
<evidence type="ECO:0000313" key="10">
    <source>
        <dbReference type="Proteomes" id="UP000240653"/>
    </source>
</evidence>
<keyword evidence="2 8" id="KW-0645">Protease</keyword>
<keyword evidence="5" id="KW-0190">Covalent protein-DNA linkage</keyword>
<proteinExistence type="inferred from homology"/>
<dbReference type="GO" id="GO:0008233">
    <property type="term" value="F:peptidase activity"/>
    <property type="evidence" value="ECO:0007669"/>
    <property type="project" value="UniProtKB-KW"/>
</dbReference>
<reference evidence="9 10" key="1">
    <citation type="submission" date="2018-03" db="EMBL/GenBank/DDBJ databases">
        <title>The draft genome of Mesorhizobium soli JCM 19897.</title>
        <authorList>
            <person name="Li L."/>
            <person name="Liu L."/>
            <person name="Liang L."/>
            <person name="Wang T."/>
            <person name="Zhang X."/>
        </authorList>
    </citation>
    <scope>NUCLEOTIDE SEQUENCE [LARGE SCALE GENOMIC DNA]</scope>
    <source>
        <strain evidence="9 10">JCM 19897</strain>
    </source>
</reference>
<dbReference type="InterPro" id="IPR036590">
    <property type="entry name" value="SRAP-like"/>
</dbReference>
<evidence type="ECO:0000256" key="7">
    <source>
        <dbReference type="ARBA" id="ARBA00023239"/>
    </source>
</evidence>
<dbReference type="InterPro" id="IPR003738">
    <property type="entry name" value="SRAP"/>
</dbReference>
<dbReference type="GO" id="GO:0106300">
    <property type="term" value="P:protein-DNA covalent cross-linking repair"/>
    <property type="evidence" value="ECO:0007669"/>
    <property type="project" value="InterPro"/>
</dbReference>
<comment type="caution">
    <text evidence="9">The sequence shown here is derived from an EMBL/GenBank/DDBJ whole genome shotgun (WGS) entry which is preliminary data.</text>
</comment>
<evidence type="ECO:0000313" key="9">
    <source>
        <dbReference type="EMBL" id="PSJ53658.1"/>
    </source>
</evidence>